<comment type="caution">
    <text evidence="1">The sequence shown here is derived from an EMBL/GenBank/DDBJ whole genome shotgun (WGS) entry which is preliminary data.</text>
</comment>
<protein>
    <submittedName>
        <fullName evidence="1">Uncharacterized protein</fullName>
    </submittedName>
</protein>
<sequence>MALASPYSRTQEEASASKKVGLVISDEDWAEFQAFRERKEEYARIELNKKKYTAYEEHEKDIAMFLQNKNAFYNYMNQISSDNTESQHLTPGTEASSQGTQNLAGGEGIAAPMEQDNQDGTWQQYTRRRRRNRSDKSTSQTPTHTVVLKPVCREDVYNIASKNIRDAITKTGVSDKECSVHTNERSNTIAITTKNREAIDKLMTIGKIDLKGKALEMKPYEANVKNLKIRGYNSFLQPMIDRKNGNYGLTVTLVKKSLPQTQIDTKNECNEHREVVGTRIRWGDTTVDVFNAYIRPGATELDDAWIRRLIDSRTPTILAGDFNAKHTEWGYNSRDNRGKAIKRACERKGLVLRNEKGITTRLAQSSNQTDTTPDLTWTSKQLRASWCVLPDAMGSDHLPIKIALPLSVAPKKKVCFIKWDAFRTHVQDLKDTPLAERIVQAVKKAKTVYKVKEDTPTPDLHLVNLWDTRLEALKKYRKRKTLGNKISLNKATAKAKRYANELCRTKWRTLCNSFNEKTGLRRVWRTYRGLAGKTKAQNTGSNIALKLKITEEQLADQAGTLFFPQQHPPPEAEIYQPLQFTPIAKLEKAAQVNKVREIADEMVLGQLKRLSRSDHGRVILQKLEKATDLDTTTIAAHPPPPWETEDVSTSRPIPQNQGKDHKKRRQHQSEEHLKKIEQLGGDTDIFYTDAARNEAGRTCIAWSSPTRSKTWRGETYKTSSSKTAELLAILQAVKEATDNPQRANVIIYTDSQEALRECKRCRSQNDIALQIRSVIKKSKPYVIVVIDWIPGHEGIPGNERANEAARAQLNACTLPSQGHDPLLAPQEQDERPDIPPDPDEIKREERLARKLRLISLLPPDSYPIPPEYNRWEEVSIRRLQTNTAITPIWQARFYKPTDPNDPGIDPNCEYCGVPATCFHLVWDCAESSRYREAAWKKLPPQARRPTTYKEWTLPDLANQHRKQILDSLLDFLRLSGVARHV</sequence>
<reference evidence="1 2" key="1">
    <citation type="journal article" date="2020" name="Cell">
        <title>Large-Scale Comparative Analyses of Tick Genomes Elucidate Their Genetic Diversity and Vector Capacities.</title>
        <authorList>
            <consortium name="Tick Genome and Microbiome Consortium (TIGMIC)"/>
            <person name="Jia N."/>
            <person name="Wang J."/>
            <person name="Shi W."/>
            <person name="Du L."/>
            <person name="Sun Y."/>
            <person name="Zhan W."/>
            <person name="Jiang J.F."/>
            <person name="Wang Q."/>
            <person name="Zhang B."/>
            <person name="Ji P."/>
            <person name="Bell-Sakyi L."/>
            <person name="Cui X.M."/>
            <person name="Yuan T.T."/>
            <person name="Jiang B.G."/>
            <person name="Yang W.F."/>
            <person name="Lam T.T."/>
            <person name="Chang Q.C."/>
            <person name="Ding S.J."/>
            <person name="Wang X.J."/>
            <person name="Zhu J.G."/>
            <person name="Ruan X.D."/>
            <person name="Zhao L."/>
            <person name="Wei J.T."/>
            <person name="Ye R.Z."/>
            <person name="Que T.C."/>
            <person name="Du C.H."/>
            <person name="Zhou Y.H."/>
            <person name="Cheng J.X."/>
            <person name="Dai P.F."/>
            <person name="Guo W.B."/>
            <person name="Han X.H."/>
            <person name="Huang E.J."/>
            <person name="Li L.F."/>
            <person name="Wei W."/>
            <person name="Gao Y.C."/>
            <person name="Liu J.Z."/>
            <person name="Shao H.Z."/>
            <person name="Wang X."/>
            <person name="Wang C.C."/>
            <person name="Yang T.C."/>
            <person name="Huo Q.B."/>
            <person name="Li W."/>
            <person name="Chen H.Y."/>
            <person name="Chen S.E."/>
            <person name="Zhou L.G."/>
            <person name="Ni X.B."/>
            <person name="Tian J.H."/>
            <person name="Sheng Y."/>
            <person name="Liu T."/>
            <person name="Pan Y.S."/>
            <person name="Xia L.Y."/>
            <person name="Li J."/>
            <person name="Zhao F."/>
            <person name="Cao W.C."/>
        </authorList>
    </citation>
    <scope>NUCLEOTIDE SEQUENCE [LARGE SCALE GENOMIC DNA]</scope>
    <source>
        <strain evidence="1">Iper-2018</strain>
    </source>
</reference>
<organism evidence="1 2">
    <name type="scientific">Ixodes persulcatus</name>
    <name type="common">Taiga tick</name>
    <dbReference type="NCBI Taxonomy" id="34615"/>
    <lineage>
        <taxon>Eukaryota</taxon>
        <taxon>Metazoa</taxon>
        <taxon>Ecdysozoa</taxon>
        <taxon>Arthropoda</taxon>
        <taxon>Chelicerata</taxon>
        <taxon>Arachnida</taxon>
        <taxon>Acari</taxon>
        <taxon>Parasitiformes</taxon>
        <taxon>Ixodida</taxon>
        <taxon>Ixodoidea</taxon>
        <taxon>Ixodidae</taxon>
        <taxon>Ixodinae</taxon>
        <taxon>Ixodes</taxon>
    </lineage>
</organism>
<accession>A0AC60PD31</accession>
<gene>
    <name evidence="1" type="ORF">HPB47_005694</name>
</gene>
<keyword evidence="2" id="KW-1185">Reference proteome</keyword>
<evidence type="ECO:0000313" key="1">
    <source>
        <dbReference type="EMBL" id="KAG0417334.1"/>
    </source>
</evidence>
<proteinExistence type="predicted"/>
<name>A0AC60PD31_IXOPE</name>
<dbReference type="EMBL" id="JABSTQ010010857">
    <property type="protein sequence ID" value="KAG0417334.1"/>
    <property type="molecule type" value="Genomic_DNA"/>
</dbReference>
<evidence type="ECO:0000313" key="2">
    <source>
        <dbReference type="Proteomes" id="UP000805193"/>
    </source>
</evidence>
<dbReference type="Proteomes" id="UP000805193">
    <property type="component" value="Unassembled WGS sequence"/>
</dbReference>